<name>A0A3D8Y4Z9_9BACT</name>
<dbReference type="EMBL" id="QNUL01000027">
    <property type="protein sequence ID" value="REA57529.1"/>
    <property type="molecule type" value="Genomic_DNA"/>
</dbReference>
<dbReference type="RefSeq" id="WP_115833431.1">
    <property type="nucleotide sequence ID" value="NZ_QNUL01000027.1"/>
</dbReference>
<dbReference type="OrthoDB" id="594666at2"/>
<dbReference type="AlphaFoldDB" id="A0A3D8Y4Z9"/>
<protein>
    <recommendedName>
        <fullName evidence="3">Tetratricopeptide repeat protein</fullName>
    </recommendedName>
</protein>
<evidence type="ECO:0008006" key="3">
    <source>
        <dbReference type="Google" id="ProtNLM"/>
    </source>
</evidence>
<keyword evidence="2" id="KW-1185">Reference proteome</keyword>
<organism evidence="1 2">
    <name type="scientific">Dyadobacter luteus</name>
    <dbReference type="NCBI Taxonomy" id="2259619"/>
    <lineage>
        <taxon>Bacteria</taxon>
        <taxon>Pseudomonadati</taxon>
        <taxon>Bacteroidota</taxon>
        <taxon>Cytophagia</taxon>
        <taxon>Cytophagales</taxon>
        <taxon>Spirosomataceae</taxon>
        <taxon>Dyadobacter</taxon>
    </lineage>
</organism>
<evidence type="ECO:0000313" key="2">
    <source>
        <dbReference type="Proteomes" id="UP000256373"/>
    </source>
</evidence>
<accession>A0A3D8Y4Z9</accession>
<comment type="caution">
    <text evidence="1">The sequence shown here is derived from an EMBL/GenBank/DDBJ whole genome shotgun (WGS) entry which is preliminary data.</text>
</comment>
<reference evidence="1 2" key="1">
    <citation type="submission" date="2018-07" db="EMBL/GenBank/DDBJ databases">
        <title>Dyadobacter roseus sp. nov., isolated from rose rhizosphere soil.</title>
        <authorList>
            <person name="Chen L."/>
        </authorList>
    </citation>
    <scope>NUCLEOTIDE SEQUENCE [LARGE SCALE GENOMIC DNA]</scope>
    <source>
        <strain evidence="1 2">RS19</strain>
    </source>
</reference>
<sequence length="218" mass="24504">MTIVDKNTFNHLVKNPNKLGTDVIPQLEATIKAFPYCQINYSLLAKASSFSGPDELEKTKPLAAAYALSRIALQNLVESQDRYDDSVNIEEIVASTELLIPEVAVDVLGKLSQEEVPDLLAQRSEEQKRQQQIIQGFMKKNPRIIRQESNVEPVSLDLSGRVAQSGTGMIETEAFAKILLRQGKTDKAIDVYQKLILRNPEKRNYFAKKLSELYHSEA</sequence>
<proteinExistence type="predicted"/>
<dbReference type="Proteomes" id="UP000256373">
    <property type="component" value="Unassembled WGS sequence"/>
</dbReference>
<evidence type="ECO:0000313" key="1">
    <source>
        <dbReference type="EMBL" id="REA57529.1"/>
    </source>
</evidence>
<gene>
    <name evidence="1" type="ORF">DSL64_23685</name>
</gene>